<dbReference type="Proteomes" id="UP001480595">
    <property type="component" value="Unassembled WGS sequence"/>
</dbReference>
<accession>A0ABR1VS46</accession>
<evidence type="ECO:0000313" key="2">
    <source>
        <dbReference type="Proteomes" id="UP001480595"/>
    </source>
</evidence>
<protein>
    <submittedName>
        <fullName evidence="1">Uncharacterized protein</fullName>
    </submittedName>
</protein>
<organism evidence="1 2">
    <name type="scientific">Apiospora phragmitis</name>
    <dbReference type="NCBI Taxonomy" id="2905665"/>
    <lineage>
        <taxon>Eukaryota</taxon>
        <taxon>Fungi</taxon>
        <taxon>Dikarya</taxon>
        <taxon>Ascomycota</taxon>
        <taxon>Pezizomycotina</taxon>
        <taxon>Sordariomycetes</taxon>
        <taxon>Xylariomycetidae</taxon>
        <taxon>Amphisphaeriales</taxon>
        <taxon>Apiosporaceae</taxon>
        <taxon>Apiospora</taxon>
    </lineage>
</organism>
<name>A0ABR1VS46_9PEZI</name>
<dbReference type="RefSeq" id="XP_066718559.1">
    <property type="nucleotide sequence ID" value="XM_066856392.1"/>
</dbReference>
<gene>
    <name evidence="1" type="ORF">PG994_004983</name>
</gene>
<comment type="caution">
    <text evidence="1">The sequence shown here is derived from an EMBL/GenBank/DDBJ whole genome shotgun (WGS) entry which is preliminary data.</text>
</comment>
<dbReference type="GeneID" id="92089455"/>
<keyword evidence="2" id="KW-1185">Reference proteome</keyword>
<proteinExistence type="predicted"/>
<evidence type="ECO:0000313" key="1">
    <source>
        <dbReference type="EMBL" id="KAK8074084.1"/>
    </source>
</evidence>
<sequence length="242" mass="27877">MAEEAFQTGFRDIDYDSCYGTPPLTHSQNPEYTLWLLEHGADPKRRINSRGELPVEGRGTISAHYMMYNIVSLAIFMVAHSAPAHQRAVWRVIAMAGFIQVADFCSCACSSGGCTPFICMMKGCSVIRFDAFERLGLTHTCCWRPVCRRRVIDDAEVLEIQEEEEARLLNILNDIVEDFEGKVKDISNDLEELYAFRNDYWRCHVEPVLDNLADQRMTEEERQEAEAIGIKWWSDRYYKGQL</sequence>
<dbReference type="EMBL" id="JAQQWL010000005">
    <property type="protein sequence ID" value="KAK8074084.1"/>
    <property type="molecule type" value="Genomic_DNA"/>
</dbReference>
<reference evidence="1 2" key="1">
    <citation type="submission" date="2023-01" db="EMBL/GenBank/DDBJ databases">
        <title>Analysis of 21 Apiospora genomes using comparative genomics revels a genus with tremendous synthesis potential of carbohydrate active enzymes and secondary metabolites.</title>
        <authorList>
            <person name="Sorensen T."/>
        </authorList>
    </citation>
    <scope>NUCLEOTIDE SEQUENCE [LARGE SCALE GENOMIC DNA]</scope>
    <source>
        <strain evidence="1 2">CBS 135458</strain>
    </source>
</reference>